<protein>
    <recommendedName>
        <fullName evidence="8">Transmembrane and coiled-coil domain-containing protein 4</fullName>
    </recommendedName>
</protein>
<comment type="caution">
    <text evidence="6">The sequence shown here is derived from an EMBL/GenBank/DDBJ whole genome shotgun (WGS) entry which is preliminary data.</text>
</comment>
<dbReference type="KEGG" id="bdw:94337078"/>
<dbReference type="AlphaFoldDB" id="A0AAD9UNR9"/>
<comment type="subcellular location">
    <subcellularLocation>
        <location evidence="1">Membrane</location>
        <topology evidence="1">Multi-pass membrane protein</topology>
    </subcellularLocation>
</comment>
<comment type="similarity">
    <text evidence="2">Belongs to the TMCO4 family.</text>
</comment>
<evidence type="ECO:0000313" key="7">
    <source>
        <dbReference type="Proteomes" id="UP001214638"/>
    </source>
</evidence>
<evidence type="ECO:0000256" key="4">
    <source>
        <dbReference type="ARBA" id="ARBA00022989"/>
    </source>
</evidence>
<keyword evidence="4" id="KW-1133">Transmembrane helix</keyword>
<reference evidence="6" key="1">
    <citation type="journal article" date="2023" name="Nat. Microbiol.">
        <title>Babesia duncani multi-omics identifies virulence factors and drug targets.</title>
        <authorList>
            <person name="Singh P."/>
            <person name="Lonardi S."/>
            <person name="Liang Q."/>
            <person name="Vydyam P."/>
            <person name="Khabirova E."/>
            <person name="Fang T."/>
            <person name="Gihaz S."/>
            <person name="Thekkiniath J."/>
            <person name="Munshi M."/>
            <person name="Abel S."/>
            <person name="Ciampossin L."/>
            <person name="Batugedara G."/>
            <person name="Gupta M."/>
            <person name="Lu X.M."/>
            <person name="Lenz T."/>
            <person name="Chakravarty S."/>
            <person name="Cornillot E."/>
            <person name="Hu Y."/>
            <person name="Ma W."/>
            <person name="Gonzalez L.M."/>
            <person name="Sanchez S."/>
            <person name="Estrada K."/>
            <person name="Sanchez-Flores A."/>
            <person name="Montero E."/>
            <person name="Harb O.S."/>
            <person name="Le Roch K.G."/>
            <person name="Mamoun C.B."/>
        </authorList>
    </citation>
    <scope>NUCLEOTIDE SEQUENCE</scope>
    <source>
        <strain evidence="6">WA1</strain>
    </source>
</reference>
<evidence type="ECO:0000256" key="2">
    <source>
        <dbReference type="ARBA" id="ARBA00009824"/>
    </source>
</evidence>
<dbReference type="RefSeq" id="XP_067803023.1">
    <property type="nucleotide sequence ID" value="XM_067947801.1"/>
</dbReference>
<sequence length="730" mass="80872">MSKIYRQSSFGNNDTTRVVSLSRVLEKKILNGEMSMKTLHQDELDSIEMTLDSLLQTVKSPKSFKPDTCNTDECNNRAIVSFSMETVKQLIERRNGERVEGFNIANAVQYIPHEVDYISKFQPDLRKSILLTFVSLVLDHLAKMERDDEDELIKWGTEFLTRLGKLLMLPEIDIKGLIKPVKQYAELRDLGTLLDEMTAGKTTHLGRIKRELEKMQPKIEEVFVQTIASINASDHPSEEAVAEVEDIELPDDKKKKKSFSKMIIGSISKRLNRVLTVGHDFGTPTSAPAVSTEHDQNEEEWSDDDAYNTSVTEFDNLIADSPPSSSTVLIRNLVTGYIMSGHNDARVQLLFSQFAACLGVSEYTVIALENNIASDLVTALQSSTAEGTTRKMTRNLKIAAMTMGGGALIAFTAGVAAPALAAGVAMVGLGGGGVGALLGTQEGSNFFCSFFGVGGVGLTNWKVPRKLSATVSEFEFQMLHSHMLRSLAVGICVDGLDHEGATCIQYWEGIFSAPLCDLYILRWNGTLLKCLTGAISNLASQPFAHKCKQLWSGYANDEVPMSGIQWPLTLVQYASNLDNVWLVVRNCAEAAGEVLSQAIMDKAIGERPVTLVGYGMGARVIFYALLKLYKRKRHSCIKDVVLFGLPSTAGLEQWKQCQAVVAGRLVNVYSRNDWILAFLYRYMYSNACVAGLYPVQYPKVENWDASDFIESQADYMHKMQALFTLIHFDL</sequence>
<dbReference type="GeneID" id="94337078"/>
<gene>
    <name evidence="6" type="ORF">BdWA1_002781</name>
</gene>
<dbReference type="Proteomes" id="UP001214638">
    <property type="component" value="Unassembled WGS sequence"/>
</dbReference>
<keyword evidence="5" id="KW-0472">Membrane</keyword>
<dbReference type="SUPFAM" id="SSF53474">
    <property type="entry name" value="alpha/beta-Hydrolases"/>
    <property type="match status" value="1"/>
</dbReference>
<dbReference type="Pfam" id="PF05277">
    <property type="entry name" value="DUF726"/>
    <property type="match status" value="1"/>
</dbReference>
<dbReference type="GO" id="GO:0016020">
    <property type="term" value="C:membrane"/>
    <property type="evidence" value="ECO:0007669"/>
    <property type="project" value="UniProtKB-SubCell"/>
</dbReference>
<dbReference type="InterPro" id="IPR007941">
    <property type="entry name" value="DUF726"/>
</dbReference>
<evidence type="ECO:0008006" key="8">
    <source>
        <dbReference type="Google" id="ProtNLM"/>
    </source>
</evidence>
<accession>A0AAD9UNR9</accession>
<evidence type="ECO:0000313" key="6">
    <source>
        <dbReference type="EMBL" id="KAK2196181.1"/>
    </source>
</evidence>
<dbReference type="PANTHER" id="PTHR17920">
    <property type="entry name" value="TRANSMEMBRANE AND COILED-COIL DOMAIN-CONTAINING PROTEIN 4 TMCO4"/>
    <property type="match status" value="1"/>
</dbReference>
<keyword evidence="3" id="KW-0812">Transmembrane</keyword>
<dbReference type="InterPro" id="IPR029058">
    <property type="entry name" value="AB_hydrolase_fold"/>
</dbReference>
<dbReference type="PANTHER" id="PTHR17920:SF3">
    <property type="entry name" value="TRANSMEMBRANE AND COILED-COIL DOMAIN-CONTAINING PROTEIN 4"/>
    <property type="match status" value="1"/>
</dbReference>
<evidence type="ECO:0000256" key="1">
    <source>
        <dbReference type="ARBA" id="ARBA00004141"/>
    </source>
</evidence>
<keyword evidence="7" id="KW-1185">Reference proteome</keyword>
<proteinExistence type="inferred from homology"/>
<organism evidence="6 7">
    <name type="scientific">Babesia duncani</name>
    <dbReference type="NCBI Taxonomy" id="323732"/>
    <lineage>
        <taxon>Eukaryota</taxon>
        <taxon>Sar</taxon>
        <taxon>Alveolata</taxon>
        <taxon>Apicomplexa</taxon>
        <taxon>Aconoidasida</taxon>
        <taxon>Piroplasmida</taxon>
        <taxon>Babesiidae</taxon>
        <taxon>Babesia</taxon>
    </lineage>
</organism>
<evidence type="ECO:0000256" key="3">
    <source>
        <dbReference type="ARBA" id="ARBA00022692"/>
    </source>
</evidence>
<dbReference type="EMBL" id="JALLKP010000003">
    <property type="protein sequence ID" value="KAK2196181.1"/>
    <property type="molecule type" value="Genomic_DNA"/>
</dbReference>
<name>A0AAD9UNR9_9APIC</name>
<evidence type="ECO:0000256" key="5">
    <source>
        <dbReference type="ARBA" id="ARBA00023136"/>
    </source>
</evidence>